<keyword evidence="8" id="KW-0812">Transmembrane</keyword>
<comment type="caution">
    <text evidence="11">The sequence shown here is derived from an EMBL/GenBank/DDBJ whole genome shotgun (WGS) entry which is preliminary data.</text>
</comment>
<keyword evidence="8" id="KW-0472">Membrane</keyword>
<dbReference type="InterPro" id="IPR000742">
    <property type="entry name" value="EGF"/>
</dbReference>
<feature type="region of interest" description="Disordered" evidence="7">
    <location>
        <begin position="210"/>
        <end position="276"/>
    </location>
</feature>
<dbReference type="Proteomes" id="UP000243217">
    <property type="component" value="Unassembled WGS sequence"/>
</dbReference>
<feature type="disulfide bond" evidence="6">
    <location>
        <begin position="141"/>
        <end position="150"/>
    </location>
</feature>
<dbReference type="Pfam" id="PF23106">
    <property type="entry name" value="EGF_Teneurin"/>
    <property type="match status" value="1"/>
</dbReference>
<feature type="chain" id="PRO_5012506459" description="EGF-like domain-containing protein" evidence="9">
    <location>
        <begin position="17"/>
        <end position="353"/>
    </location>
</feature>
<sequence length="353" mass="36910">MRAFMVMATTFMTLSALPVPCNDTSSCPSGYTCVAGEADVVAQACVLDSVCGGNLAGNCPSVVDQGPLLCTWIAQEASTCAFNNCKVFNGVPGIFKCMSLDRCDANIGQERCSKACAYNGLSCNGRGTCKSESSTTYSCNCDAGWSGDRCQTVVNSTCFNGQCGDHGICNNGQCSCQDGYEGMQCQIAPNNDTTITPKTSKVDTVAPVATSRIPAMSTPVPSATNNSLPTTDKASQVPNTATPLPIATSLAPGQQSTQNPNQNHTSGSGSGNSYNARLHEHTGLEHNGSLPITVTILAIFAFLTVVSMVVFGIYARNKKMQAASAEMERGALQSQPSQLTEGSTTPKERIQVL</sequence>
<evidence type="ECO:0000256" key="8">
    <source>
        <dbReference type="SAM" id="Phobius"/>
    </source>
</evidence>
<dbReference type="SUPFAM" id="SSF57196">
    <property type="entry name" value="EGF/Laminin"/>
    <property type="match status" value="1"/>
</dbReference>
<dbReference type="PANTHER" id="PTHR10740">
    <property type="entry name" value="TRANSFORMING GROWTH FACTOR ALPHA"/>
    <property type="match status" value="1"/>
</dbReference>
<proteinExistence type="predicted"/>
<evidence type="ECO:0000256" key="5">
    <source>
        <dbReference type="ARBA" id="ARBA00023157"/>
    </source>
</evidence>
<dbReference type="Gene3D" id="2.10.25.10">
    <property type="entry name" value="Laminin"/>
    <property type="match status" value="2"/>
</dbReference>
<comment type="subcellular location">
    <subcellularLocation>
        <location evidence="1">Secreted</location>
    </subcellularLocation>
</comment>
<evidence type="ECO:0000313" key="12">
    <source>
        <dbReference type="Proteomes" id="UP000243217"/>
    </source>
</evidence>
<dbReference type="PROSITE" id="PS50026">
    <property type="entry name" value="EGF_3"/>
    <property type="match status" value="1"/>
</dbReference>
<evidence type="ECO:0000259" key="10">
    <source>
        <dbReference type="PROSITE" id="PS50026"/>
    </source>
</evidence>
<feature type="signal peptide" evidence="9">
    <location>
        <begin position="1"/>
        <end position="16"/>
    </location>
</feature>
<evidence type="ECO:0000313" key="11">
    <source>
        <dbReference type="EMBL" id="OQR93274.1"/>
    </source>
</evidence>
<feature type="domain" description="EGF-like" evidence="10">
    <location>
        <begin position="113"/>
        <end position="151"/>
    </location>
</feature>
<dbReference type="AlphaFoldDB" id="A0A1V9Z5I9"/>
<dbReference type="STRING" id="74557.A0A1V9Z5I9"/>
<keyword evidence="2" id="KW-0964">Secreted</keyword>
<keyword evidence="5 6" id="KW-1015">Disulfide bond</keyword>
<evidence type="ECO:0000256" key="3">
    <source>
        <dbReference type="ARBA" id="ARBA00022536"/>
    </source>
</evidence>
<keyword evidence="12" id="KW-1185">Reference proteome</keyword>
<evidence type="ECO:0000256" key="2">
    <source>
        <dbReference type="ARBA" id="ARBA00022525"/>
    </source>
</evidence>
<dbReference type="EMBL" id="JNBS01002266">
    <property type="protein sequence ID" value="OQR93274.1"/>
    <property type="molecule type" value="Genomic_DNA"/>
</dbReference>
<organism evidence="11 12">
    <name type="scientific">Thraustotheca clavata</name>
    <dbReference type="NCBI Taxonomy" id="74557"/>
    <lineage>
        <taxon>Eukaryota</taxon>
        <taxon>Sar</taxon>
        <taxon>Stramenopiles</taxon>
        <taxon>Oomycota</taxon>
        <taxon>Saprolegniomycetes</taxon>
        <taxon>Saprolegniales</taxon>
        <taxon>Achlyaceae</taxon>
        <taxon>Thraustotheca</taxon>
    </lineage>
</organism>
<gene>
    <name evidence="11" type="ORF">THRCLA_08486</name>
</gene>
<dbReference type="SMART" id="SM00181">
    <property type="entry name" value="EGF"/>
    <property type="match status" value="2"/>
</dbReference>
<dbReference type="GO" id="GO:0005576">
    <property type="term" value="C:extracellular region"/>
    <property type="evidence" value="ECO:0007669"/>
    <property type="project" value="UniProtKB-SubCell"/>
</dbReference>
<dbReference type="Pfam" id="PF00008">
    <property type="entry name" value="EGF"/>
    <property type="match status" value="1"/>
</dbReference>
<evidence type="ECO:0000256" key="1">
    <source>
        <dbReference type="ARBA" id="ARBA00004613"/>
    </source>
</evidence>
<evidence type="ECO:0000256" key="6">
    <source>
        <dbReference type="PROSITE-ProRule" id="PRU00076"/>
    </source>
</evidence>
<feature type="region of interest" description="Disordered" evidence="7">
    <location>
        <begin position="327"/>
        <end position="353"/>
    </location>
</feature>
<dbReference type="PROSITE" id="PS00022">
    <property type="entry name" value="EGF_1"/>
    <property type="match status" value="2"/>
</dbReference>
<dbReference type="OrthoDB" id="71979at2759"/>
<comment type="caution">
    <text evidence="6">Lacks conserved residue(s) required for the propagation of feature annotation.</text>
</comment>
<keyword evidence="3 6" id="KW-0245">EGF-like domain</keyword>
<feature type="transmembrane region" description="Helical" evidence="8">
    <location>
        <begin position="290"/>
        <end position="314"/>
    </location>
</feature>
<dbReference type="GO" id="GO:0008284">
    <property type="term" value="P:positive regulation of cell population proliferation"/>
    <property type="evidence" value="ECO:0007669"/>
    <property type="project" value="TreeGrafter"/>
</dbReference>
<evidence type="ECO:0000256" key="9">
    <source>
        <dbReference type="SAM" id="SignalP"/>
    </source>
</evidence>
<dbReference type="PROSITE" id="PS01186">
    <property type="entry name" value="EGF_2"/>
    <property type="match status" value="2"/>
</dbReference>
<dbReference type="GO" id="GO:0007173">
    <property type="term" value="P:epidermal growth factor receptor signaling pathway"/>
    <property type="evidence" value="ECO:0007669"/>
    <property type="project" value="TreeGrafter"/>
</dbReference>
<keyword evidence="8" id="KW-1133">Transmembrane helix</keyword>
<protein>
    <recommendedName>
        <fullName evidence="10">EGF-like domain-containing protein</fullName>
    </recommendedName>
</protein>
<dbReference type="PANTHER" id="PTHR10740:SF14">
    <property type="entry name" value="EGF-LIKE DOMAIN-CONTAINING PROTEIN"/>
    <property type="match status" value="1"/>
</dbReference>
<feature type="compositionally biased region" description="Polar residues" evidence="7">
    <location>
        <begin position="332"/>
        <end position="345"/>
    </location>
</feature>
<keyword evidence="4 9" id="KW-0732">Signal</keyword>
<name>A0A1V9Z5I9_9STRA</name>
<feature type="compositionally biased region" description="Polar residues" evidence="7">
    <location>
        <begin position="219"/>
        <end position="242"/>
    </location>
</feature>
<accession>A0A1V9Z5I9</accession>
<dbReference type="GO" id="GO:0045840">
    <property type="term" value="P:positive regulation of mitotic nuclear division"/>
    <property type="evidence" value="ECO:0007669"/>
    <property type="project" value="TreeGrafter"/>
</dbReference>
<feature type="compositionally biased region" description="Polar residues" evidence="7">
    <location>
        <begin position="251"/>
        <end position="275"/>
    </location>
</feature>
<evidence type="ECO:0000256" key="7">
    <source>
        <dbReference type="SAM" id="MobiDB-lite"/>
    </source>
</evidence>
<evidence type="ECO:0000256" key="4">
    <source>
        <dbReference type="ARBA" id="ARBA00022729"/>
    </source>
</evidence>
<reference evidence="11 12" key="1">
    <citation type="journal article" date="2014" name="Genome Biol. Evol.">
        <title>The secreted proteins of Achlya hypogyna and Thraustotheca clavata identify the ancestral oomycete secretome and reveal gene acquisitions by horizontal gene transfer.</title>
        <authorList>
            <person name="Misner I."/>
            <person name="Blouin N."/>
            <person name="Leonard G."/>
            <person name="Richards T.A."/>
            <person name="Lane C.E."/>
        </authorList>
    </citation>
    <scope>NUCLEOTIDE SEQUENCE [LARGE SCALE GENOMIC DNA]</scope>
    <source>
        <strain evidence="11 12">ATCC 34112</strain>
    </source>
</reference>